<comment type="caution">
    <text evidence="3">The sequence shown here is derived from an EMBL/GenBank/DDBJ whole genome shotgun (WGS) entry which is preliminary data.</text>
</comment>
<evidence type="ECO:0000313" key="4">
    <source>
        <dbReference type="Proteomes" id="UP001143349"/>
    </source>
</evidence>
<dbReference type="InterPro" id="IPR036365">
    <property type="entry name" value="PGBD-like_sf"/>
</dbReference>
<organism evidence="3 4">
    <name type="scientific">Paracoccus kondratievae</name>
    <dbReference type="NCBI Taxonomy" id="135740"/>
    <lineage>
        <taxon>Bacteria</taxon>
        <taxon>Pseudomonadati</taxon>
        <taxon>Pseudomonadota</taxon>
        <taxon>Alphaproteobacteria</taxon>
        <taxon>Rhodobacterales</taxon>
        <taxon>Paracoccaceae</taxon>
        <taxon>Paracoccus</taxon>
    </lineage>
</organism>
<dbReference type="InterPro" id="IPR002477">
    <property type="entry name" value="Peptidoglycan-bd-like"/>
</dbReference>
<accession>A0AAD3NWY6</accession>
<dbReference type="Pfam" id="PF01471">
    <property type="entry name" value="PG_binding_1"/>
    <property type="match status" value="1"/>
</dbReference>
<name>A0AAD3NWY6_9RHOB</name>
<dbReference type="EMBL" id="BSFH01000017">
    <property type="protein sequence ID" value="GLK63462.1"/>
    <property type="molecule type" value="Genomic_DNA"/>
</dbReference>
<reference evidence="3" key="2">
    <citation type="submission" date="2023-01" db="EMBL/GenBank/DDBJ databases">
        <authorList>
            <person name="Sun Q."/>
            <person name="Evtushenko L."/>
        </authorList>
    </citation>
    <scope>NUCLEOTIDE SEQUENCE</scope>
    <source>
        <strain evidence="3">VKM B-2222</strain>
    </source>
</reference>
<feature type="signal peptide" evidence="1">
    <location>
        <begin position="1"/>
        <end position="19"/>
    </location>
</feature>
<reference evidence="3" key="1">
    <citation type="journal article" date="2014" name="Int. J. Syst. Evol. Microbiol.">
        <title>Complete genome sequence of Corynebacterium casei LMG S-19264T (=DSM 44701T), isolated from a smear-ripened cheese.</title>
        <authorList>
            <consortium name="US DOE Joint Genome Institute (JGI-PGF)"/>
            <person name="Walter F."/>
            <person name="Albersmeier A."/>
            <person name="Kalinowski J."/>
            <person name="Ruckert C."/>
        </authorList>
    </citation>
    <scope>NUCLEOTIDE SEQUENCE</scope>
    <source>
        <strain evidence="3">VKM B-2222</strain>
    </source>
</reference>
<keyword evidence="1" id="KW-0732">Signal</keyword>
<dbReference type="Gene3D" id="1.10.101.10">
    <property type="entry name" value="PGBD-like superfamily/PGBD"/>
    <property type="match status" value="1"/>
</dbReference>
<dbReference type="Proteomes" id="UP001143349">
    <property type="component" value="Unassembled WGS sequence"/>
</dbReference>
<gene>
    <name evidence="3" type="ORF">GCM10017635_09320</name>
</gene>
<protein>
    <recommendedName>
        <fullName evidence="2">Peptidoglycan binding-like domain-containing protein</fullName>
    </recommendedName>
</protein>
<dbReference type="SUPFAM" id="SSF47090">
    <property type="entry name" value="PGBD-like"/>
    <property type="match status" value="1"/>
</dbReference>
<keyword evidence="4" id="KW-1185">Reference proteome</keyword>
<proteinExistence type="predicted"/>
<dbReference type="AlphaFoldDB" id="A0AAD3NWY6"/>
<evidence type="ECO:0000256" key="1">
    <source>
        <dbReference type="SAM" id="SignalP"/>
    </source>
</evidence>
<feature type="chain" id="PRO_5041934247" description="Peptidoglycan binding-like domain-containing protein" evidence="1">
    <location>
        <begin position="20"/>
        <end position="176"/>
    </location>
</feature>
<dbReference type="InterPro" id="IPR036366">
    <property type="entry name" value="PGBDSf"/>
</dbReference>
<evidence type="ECO:0000313" key="3">
    <source>
        <dbReference type="EMBL" id="GLK63462.1"/>
    </source>
</evidence>
<evidence type="ECO:0000259" key="2">
    <source>
        <dbReference type="Pfam" id="PF01471"/>
    </source>
</evidence>
<feature type="domain" description="Peptidoglycan binding-like" evidence="2">
    <location>
        <begin position="24"/>
        <end position="66"/>
    </location>
</feature>
<sequence length="176" mass="18907">MKSYVLAALVACAPFSASAETFGEVFIAQTKLNSLGLDVGKPDGRMGPVTRKALKAAAERYGFEPTLGDMFKYFAVDTVKREIKVKDEAIIQAVKDAVGDGLKDPFSAQYRNFRILPSGRICGEVNAKNTYGAYVGWTTFITHGGPLKIGGSYSRPSVHVDDGETELAAMSCLIDA</sequence>
<dbReference type="RefSeq" id="WP_271179297.1">
    <property type="nucleotide sequence ID" value="NZ_BSFH01000017.1"/>
</dbReference>